<keyword evidence="3" id="KW-1185">Reference proteome</keyword>
<dbReference type="EMBL" id="JAXBLV010000066">
    <property type="protein sequence ID" value="MDY3558909.1"/>
    <property type="molecule type" value="Genomic_DNA"/>
</dbReference>
<feature type="transmembrane region" description="Helical" evidence="1">
    <location>
        <begin position="6"/>
        <end position="39"/>
    </location>
</feature>
<keyword evidence="1" id="KW-0472">Membrane</keyword>
<evidence type="ECO:0000313" key="2">
    <source>
        <dbReference type="EMBL" id="MDY3558909.1"/>
    </source>
</evidence>
<comment type="caution">
    <text evidence="2">The sequence shown here is derived from an EMBL/GenBank/DDBJ whole genome shotgun (WGS) entry which is preliminary data.</text>
</comment>
<organism evidence="2 3">
    <name type="scientific">Gemmata algarum</name>
    <dbReference type="NCBI Taxonomy" id="2975278"/>
    <lineage>
        <taxon>Bacteria</taxon>
        <taxon>Pseudomonadati</taxon>
        <taxon>Planctomycetota</taxon>
        <taxon>Planctomycetia</taxon>
        <taxon>Gemmatales</taxon>
        <taxon>Gemmataceae</taxon>
        <taxon>Gemmata</taxon>
    </lineage>
</organism>
<protein>
    <submittedName>
        <fullName evidence="2">Uncharacterized protein</fullName>
    </submittedName>
</protein>
<proteinExistence type="predicted"/>
<accession>A0ABU5EUJ4</accession>
<reference evidence="3" key="1">
    <citation type="journal article" date="2023" name="Mar. Drugs">
        <title>Gemmata algarum, a Novel Planctomycete Isolated from an Algal Mat, Displays Antimicrobial Activity.</title>
        <authorList>
            <person name="Kumar G."/>
            <person name="Kallscheuer N."/>
            <person name="Kashif M."/>
            <person name="Ahamad S."/>
            <person name="Jagadeeshwari U."/>
            <person name="Pannikurungottu S."/>
            <person name="Haufschild T."/>
            <person name="Kabuu M."/>
            <person name="Sasikala C."/>
            <person name="Jogler C."/>
            <person name="Ramana C."/>
        </authorList>
    </citation>
    <scope>NUCLEOTIDE SEQUENCE [LARGE SCALE GENOMIC DNA]</scope>
    <source>
        <strain evidence="3">JC673</strain>
    </source>
</reference>
<name>A0ABU5EUJ4_9BACT</name>
<dbReference type="Proteomes" id="UP001272242">
    <property type="component" value="Unassembled WGS sequence"/>
</dbReference>
<dbReference type="RefSeq" id="WP_320685771.1">
    <property type="nucleotide sequence ID" value="NZ_JAXBLV010000066.1"/>
</dbReference>
<keyword evidence="1" id="KW-0812">Transmembrane</keyword>
<evidence type="ECO:0000313" key="3">
    <source>
        <dbReference type="Proteomes" id="UP001272242"/>
    </source>
</evidence>
<sequence length="56" mass="5836">MVGFNATVLALIAGIVIGTVLRPGLLEVAIVGALVYAVARVGRPKRRQTGAERHLA</sequence>
<gene>
    <name evidence="2" type="ORF">R5W23_006085</name>
</gene>
<keyword evidence="1" id="KW-1133">Transmembrane helix</keyword>
<evidence type="ECO:0000256" key="1">
    <source>
        <dbReference type="SAM" id="Phobius"/>
    </source>
</evidence>